<sequence length="96" mass="10739">MRVLINGRTNSMNANSLDRNSARGSCGKVPPKIGVSPVRPENRISPDKPGIPKHLIPRYDSPPFKTGAPCLRRTSPLNSPFALKTFRESRIFSRRR</sequence>
<dbReference type="Proteomes" id="UP000625711">
    <property type="component" value="Unassembled WGS sequence"/>
</dbReference>
<feature type="region of interest" description="Disordered" evidence="1">
    <location>
        <begin position="1"/>
        <end position="56"/>
    </location>
</feature>
<gene>
    <name evidence="2" type="ORF">GWI33_007955</name>
</gene>
<keyword evidence="3" id="KW-1185">Reference proteome</keyword>
<organism evidence="2 3">
    <name type="scientific">Rhynchophorus ferrugineus</name>
    <name type="common">Red palm weevil</name>
    <name type="synonym">Curculio ferrugineus</name>
    <dbReference type="NCBI Taxonomy" id="354439"/>
    <lineage>
        <taxon>Eukaryota</taxon>
        <taxon>Metazoa</taxon>
        <taxon>Ecdysozoa</taxon>
        <taxon>Arthropoda</taxon>
        <taxon>Hexapoda</taxon>
        <taxon>Insecta</taxon>
        <taxon>Pterygota</taxon>
        <taxon>Neoptera</taxon>
        <taxon>Endopterygota</taxon>
        <taxon>Coleoptera</taxon>
        <taxon>Polyphaga</taxon>
        <taxon>Cucujiformia</taxon>
        <taxon>Curculionidae</taxon>
        <taxon>Dryophthorinae</taxon>
        <taxon>Rhynchophorus</taxon>
    </lineage>
</organism>
<accession>A0A834MHX2</accession>
<feature type="compositionally biased region" description="Polar residues" evidence="1">
    <location>
        <begin position="7"/>
        <end position="23"/>
    </location>
</feature>
<name>A0A834MHX2_RHYFE</name>
<reference evidence="2" key="1">
    <citation type="submission" date="2020-08" db="EMBL/GenBank/DDBJ databases">
        <title>Genome sequencing and assembly of the red palm weevil Rhynchophorus ferrugineus.</title>
        <authorList>
            <person name="Dias G.B."/>
            <person name="Bergman C.M."/>
            <person name="Manee M."/>
        </authorList>
    </citation>
    <scope>NUCLEOTIDE SEQUENCE</scope>
    <source>
        <strain evidence="2">AA-2017</strain>
        <tissue evidence="2">Whole larva</tissue>
    </source>
</reference>
<proteinExistence type="predicted"/>
<dbReference type="AlphaFoldDB" id="A0A834MHX2"/>
<dbReference type="EMBL" id="JAACXV010000386">
    <property type="protein sequence ID" value="KAF7278804.1"/>
    <property type="molecule type" value="Genomic_DNA"/>
</dbReference>
<evidence type="ECO:0000313" key="2">
    <source>
        <dbReference type="EMBL" id="KAF7278804.1"/>
    </source>
</evidence>
<protein>
    <submittedName>
        <fullName evidence="2">Uncharacterized protein</fullName>
    </submittedName>
</protein>
<comment type="caution">
    <text evidence="2">The sequence shown here is derived from an EMBL/GenBank/DDBJ whole genome shotgun (WGS) entry which is preliminary data.</text>
</comment>
<evidence type="ECO:0000313" key="3">
    <source>
        <dbReference type="Proteomes" id="UP000625711"/>
    </source>
</evidence>
<evidence type="ECO:0000256" key="1">
    <source>
        <dbReference type="SAM" id="MobiDB-lite"/>
    </source>
</evidence>